<dbReference type="InterPro" id="IPR036860">
    <property type="entry name" value="SH2_dom_sf"/>
</dbReference>
<evidence type="ECO:0000256" key="1">
    <source>
        <dbReference type="ARBA" id="ARBA00022679"/>
    </source>
</evidence>
<evidence type="ECO:0000256" key="5">
    <source>
        <dbReference type="ARBA" id="ARBA00023137"/>
    </source>
</evidence>
<comment type="similarity">
    <text evidence="8">Belongs to the protein kinase superfamily. Tyr protein kinase family.</text>
</comment>
<evidence type="ECO:0000256" key="7">
    <source>
        <dbReference type="PROSITE-ProRule" id="PRU10141"/>
    </source>
</evidence>
<evidence type="ECO:0000256" key="6">
    <source>
        <dbReference type="PROSITE-ProRule" id="PRU00191"/>
    </source>
</evidence>
<dbReference type="PROSITE" id="PS50011">
    <property type="entry name" value="PROTEIN_KINASE_DOM"/>
    <property type="match status" value="2"/>
</dbReference>
<keyword evidence="1 8" id="KW-0808">Transferase</keyword>
<keyword evidence="5 8" id="KW-0829">Tyrosine-protein kinase</keyword>
<comment type="caution">
    <text evidence="11">The sequence shown here is derived from an EMBL/GenBank/DDBJ whole genome shotgun (WGS) entry which is preliminary data.</text>
</comment>
<dbReference type="InterPro" id="IPR017441">
    <property type="entry name" value="Protein_kinase_ATP_BS"/>
</dbReference>
<sequence length="793" mass="91064">MLDLFTRKPKKPPAEVKNDNDLIEVQALYDSPHDHCLDFLRFRRGDRLLVYGGMSHRLCWAVHARSKATGCVRRELIAPLSHTYQEPWFYTDISSESASHLLIGNPTPKDLFLVRTSAQDGLVLDVKTDPDTVQSFPISEIEDELYIDNAARFRSIEALVRNYQNGNVLHNQHRLKKYPPRRGKLIDKIENADTWEIDRRQIIFYRKLGHGFFGSVHFAKWGQLGVAVKILHSKWGMDDAKTQDAFEREFLELNELDHPHVLKLLGVCTRESPQYIITEYVSGGSLLDCLAGSNTNITAEDVLTSGLEILIQVALGMEYLQKRGKIHRDLAARNILLTRDANDRIVAKVADLGLARNLPEKYYYSNEFPVCWSPPEVLHSFKFSQSSDSWSFAVVIFELYSRGEHPYRKEFGKVPGAVALSHFLATGKRLARPEECLGAVWEQVVMPCFRTRWNLRPSFSQILRIFEDIMDRQCTGNWSLAFQSVAELPRGYWEFDAEETLPTSRSFATMFSVLQPSQWNRLPVMLKISLNEESMADEGADRREVATLKQLRHPNIIAFFGASTAQSPAWLFMECLPKGCKLPQYIDTKIRSQPAEVKTGFLEDFIVQIATGMEYLQMVKRKIHLNLACENILIRETPGGPLVKISSFHFALDIAELRDQDSLPYTIQLIHEFGFRTLWCPPEALKHHLITENFDVWSFGVVIIEMHRGDRFFTRKFLAKYGTHEGMIKFLDSGQRLKRPADCSVALYNKVVKPCFEYDWRERPNFSEILKTLQGITTPRKALTNECHDSPNI</sequence>
<dbReference type="InterPro" id="IPR050198">
    <property type="entry name" value="Non-receptor_tyrosine_kinases"/>
</dbReference>
<dbReference type="GO" id="GO:0004715">
    <property type="term" value="F:non-membrane spanning protein tyrosine kinase activity"/>
    <property type="evidence" value="ECO:0007669"/>
    <property type="project" value="UniProtKB-EC"/>
</dbReference>
<dbReference type="AlphaFoldDB" id="A0AA36CLM1"/>
<evidence type="ECO:0000313" key="11">
    <source>
        <dbReference type="EMBL" id="CAJ0571365.1"/>
    </source>
</evidence>
<keyword evidence="12" id="KW-1185">Reference proteome</keyword>
<evidence type="ECO:0000256" key="2">
    <source>
        <dbReference type="ARBA" id="ARBA00022741"/>
    </source>
</evidence>
<evidence type="ECO:0000256" key="8">
    <source>
        <dbReference type="RuleBase" id="RU362096"/>
    </source>
</evidence>
<evidence type="ECO:0000259" key="10">
    <source>
        <dbReference type="PROSITE" id="PS50011"/>
    </source>
</evidence>
<comment type="catalytic activity">
    <reaction evidence="8">
        <text>L-tyrosyl-[protein] + ATP = O-phospho-L-tyrosyl-[protein] + ADP + H(+)</text>
        <dbReference type="Rhea" id="RHEA:10596"/>
        <dbReference type="Rhea" id="RHEA-COMP:10136"/>
        <dbReference type="Rhea" id="RHEA-COMP:20101"/>
        <dbReference type="ChEBI" id="CHEBI:15378"/>
        <dbReference type="ChEBI" id="CHEBI:30616"/>
        <dbReference type="ChEBI" id="CHEBI:46858"/>
        <dbReference type="ChEBI" id="CHEBI:61978"/>
        <dbReference type="ChEBI" id="CHEBI:456216"/>
        <dbReference type="EC" id="2.7.10.2"/>
    </reaction>
</comment>
<dbReference type="PRINTS" id="PR00109">
    <property type="entry name" value="TYRKINASE"/>
</dbReference>
<dbReference type="SMART" id="SM00219">
    <property type="entry name" value="TyrKc"/>
    <property type="match status" value="2"/>
</dbReference>
<keyword evidence="3 8" id="KW-0418">Kinase</keyword>
<dbReference type="InterPro" id="IPR011009">
    <property type="entry name" value="Kinase-like_dom_sf"/>
</dbReference>
<dbReference type="InterPro" id="IPR020635">
    <property type="entry name" value="Tyr_kinase_cat_dom"/>
</dbReference>
<dbReference type="SMART" id="SM00252">
    <property type="entry name" value="SH2"/>
    <property type="match status" value="1"/>
</dbReference>
<evidence type="ECO:0000256" key="4">
    <source>
        <dbReference type="ARBA" id="ARBA00022840"/>
    </source>
</evidence>
<protein>
    <recommendedName>
        <fullName evidence="8">Tyrosine-protein kinase</fullName>
        <ecNumber evidence="8">2.7.10.2</ecNumber>
    </recommendedName>
</protein>
<dbReference type="EMBL" id="CATQJA010002559">
    <property type="protein sequence ID" value="CAJ0571365.1"/>
    <property type="molecule type" value="Genomic_DNA"/>
</dbReference>
<dbReference type="InterPro" id="IPR000980">
    <property type="entry name" value="SH2"/>
</dbReference>
<feature type="domain" description="Protein kinase" evidence="10">
    <location>
        <begin position="496"/>
        <end position="776"/>
    </location>
</feature>
<dbReference type="InterPro" id="IPR000719">
    <property type="entry name" value="Prot_kinase_dom"/>
</dbReference>
<feature type="domain" description="Protein kinase" evidence="10">
    <location>
        <begin position="202"/>
        <end position="470"/>
    </location>
</feature>
<dbReference type="Pfam" id="PF07714">
    <property type="entry name" value="PK_Tyr_Ser-Thr"/>
    <property type="match status" value="2"/>
</dbReference>
<organism evidence="11 12">
    <name type="scientific">Mesorhabditis spiculigera</name>
    <dbReference type="NCBI Taxonomy" id="96644"/>
    <lineage>
        <taxon>Eukaryota</taxon>
        <taxon>Metazoa</taxon>
        <taxon>Ecdysozoa</taxon>
        <taxon>Nematoda</taxon>
        <taxon>Chromadorea</taxon>
        <taxon>Rhabditida</taxon>
        <taxon>Rhabditina</taxon>
        <taxon>Rhabditomorpha</taxon>
        <taxon>Rhabditoidea</taxon>
        <taxon>Rhabditidae</taxon>
        <taxon>Mesorhabditinae</taxon>
        <taxon>Mesorhabditis</taxon>
    </lineage>
</organism>
<accession>A0AA36CLM1</accession>
<dbReference type="SUPFAM" id="SSF56112">
    <property type="entry name" value="Protein kinase-like (PK-like)"/>
    <property type="match status" value="2"/>
</dbReference>
<feature type="domain" description="SH2" evidence="9">
    <location>
        <begin position="88"/>
        <end position="180"/>
    </location>
</feature>
<dbReference type="GO" id="GO:0005524">
    <property type="term" value="F:ATP binding"/>
    <property type="evidence" value="ECO:0007669"/>
    <property type="project" value="UniProtKB-UniRule"/>
</dbReference>
<feature type="binding site" evidence="7">
    <location>
        <position position="229"/>
    </location>
    <ligand>
        <name>ATP</name>
        <dbReference type="ChEBI" id="CHEBI:30616"/>
    </ligand>
</feature>
<dbReference type="PANTHER" id="PTHR24418">
    <property type="entry name" value="TYROSINE-PROTEIN KINASE"/>
    <property type="match status" value="1"/>
</dbReference>
<evidence type="ECO:0000313" key="12">
    <source>
        <dbReference type="Proteomes" id="UP001177023"/>
    </source>
</evidence>
<evidence type="ECO:0000256" key="3">
    <source>
        <dbReference type="ARBA" id="ARBA00022777"/>
    </source>
</evidence>
<dbReference type="PROSITE" id="PS00107">
    <property type="entry name" value="PROTEIN_KINASE_ATP"/>
    <property type="match status" value="1"/>
</dbReference>
<evidence type="ECO:0000259" key="9">
    <source>
        <dbReference type="PROSITE" id="PS50001"/>
    </source>
</evidence>
<dbReference type="CDD" id="cd00192">
    <property type="entry name" value="PTKc"/>
    <property type="match status" value="1"/>
</dbReference>
<feature type="non-terminal residue" evidence="11">
    <location>
        <position position="793"/>
    </location>
</feature>
<reference evidence="11" key="1">
    <citation type="submission" date="2023-06" db="EMBL/GenBank/DDBJ databases">
        <authorList>
            <person name="Delattre M."/>
        </authorList>
    </citation>
    <scope>NUCLEOTIDE SEQUENCE</scope>
    <source>
        <strain evidence="11">AF72</strain>
    </source>
</reference>
<name>A0AA36CLM1_9BILA</name>
<proteinExistence type="inferred from homology"/>
<dbReference type="Pfam" id="PF00017">
    <property type="entry name" value="SH2"/>
    <property type="match status" value="1"/>
</dbReference>
<keyword evidence="2 7" id="KW-0547">Nucleotide-binding</keyword>
<dbReference type="Gene3D" id="3.30.505.10">
    <property type="entry name" value="SH2 domain"/>
    <property type="match status" value="1"/>
</dbReference>
<dbReference type="InterPro" id="IPR001245">
    <property type="entry name" value="Ser-Thr/Tyr_kinase_cat_dom"/>
</dbReference>
<dbReference type="Proteomes" id="UP001177023">
    <property type="component" value="Unassembled WGS sequence"/>
</dbReference>
<dbReference type="Gene3D" id="1.10.510.10">
    <property type="entry name" value="Transferase(Phosphotransferase) domain 1"/>
    <property type="match status" value="2"/>
</dbReference>
<keyword evidence="4 7" id="KW-0067">ATP-binding</keyword>
<keyword evidence="6" id="KW-0727">SH2 domain</keyword>
<dbReference type="PROSITE" id="PS50001">
    <property type="entry name" value="SH2"/>
    <property type="match status" value="1"/>
</dbReference>
<dbReference type="EC" id="2.7.10.2" evidence="8"/>
<gene>
    <name evidence="11" type="ORF">MSPICULIGERA_LOCUS9774</name>
</gene>
<dbReference type="SUPFAM" id="SSF55550">
    <property type="entry name" value="SH2 domain"/>
    <property type="match status" value="1"/>
</dbReference>